<sequence length="61" mass="7018">MRETASKAKKIALRRRNAYDTAPFRPKANSPTGSFLREINRSGTCRKRKAILPPFSQLQRE</sequence>
<evidence type="ECO:0000256" key="1">
    <source>
        <dbReference type="SAM" id="MobiDB-lite"/>
    </source>
</evidence>
<protein>
    <submittedName>
        <fullName evidence="2">Uncharacterized protein</fullName>
    </submittedName>
</protein>
<dbReference type="EMBL" id="AMWG01000158">
    <property type="protein sequence ID" value="ELP30363.1"/>
    <property type="molecule type" value="Genomic_DNA"/>
</dbReference>
<reference evidence="2 3" key="1">
    <citation type="journal article" date="2013" name="Mar. Genomics">
        <title>Expression of sulfatases in Rhodopirellula baltica and the diversity of sulfatases in the genus Rhodopirellula.</title>
        <authorList>
            <person name="Wegner C.E."/>
            <person name="Richter-Heitmann T."/>
            <person name="Klindworth A."/>
            <person name="Klockow C."/>
            <person name="Richter M."/>
            <person name="Achstetter T."/>
            <person name="Glockner F.O."/>
            <person name="Harder J."/>
        </authorList>
    </citation>
    <scope>NUCLEOTIDE SEQUENCE [LARGE SCALE GENOMIC DNA]</scope>
    <source>
        <strain evidence="2 3">SWK14</strain>
    </source>
</reference>
<comment type="caution">
    <text evidence="2">The sequence shown here is derived from an EMBL/GenBank/DDBJ whole genome shotgun (WGS) entry which is preliminary data.</text>
</comment>
<evidence type="ECO:0000313" key="3">
    <source>
        <dbReference type="Proteomes" id="UP000010959"/>
    </source>
</evidence>
<name>L7C8I0_RHOBT</name>
<dbReference type="Proteomes" id="UP000010959">
    <property type="component" value="Unassembled WGS sequence"/>
</dbReference>
<evidence type="ECO:0000313" key="2">
    <source>
        <dbReference type="EMBL" id="ELP30363.1"/>
    </source>
</evidence>
<accession>L7C8I0</accession>
<dbReference type="AlphaFoldDB" id="L7C8I0"/>
<organism evidence="2 3">
    <name type="scientific">Rhodopirellula baltica SWK14</name>
    <dbReference type="NCBI Taxonomy" id="993516"/>
    <lineage>
        <taxon>Bacteria</taxon>
        <taxon>Pseudomonadati</taxon>
        <taxon>Planctomycetota</taxon>
        <taxon>Planctomycetia</taxon>
        <taxon>Pirellulales</taxon>
        <taxon>Pirellulaceae</taxon>
        <taxon>Rhodopirellula</taxon>
    </lineage>
</organism>
<proteinExistence type="predicted"/>
<gene>
    <name evidence="2" type="ORF">RBSWK_05625</name>
</gene>
<feature type="region of interest" description="Disordered" evidence="1">
    <location>
        <begin position="16"/>
        <end position="37"/>
    </location>
</feature>